<sequence>MGGTTCPGWVEGEEEMLLTQMADEGVNILKAFDKAFEYDHDNCWIKEKVWKRGMSFAEVIHQVKMTLTGKKIKRRFKVDERLGWTKPWINETSLAEQKQNTPNYDIVQEVYEQKHLAVLDQEVIESLCEILKDLAEKGFRVDPSLISYGDSTEKDDKE</sequence>
<accession>A0A4Z1KFB3</accession>
<proteinExistence type="predicted"/>
<organism evidence="1 2">
    <name type="scientific">Botrytis elliptica</name>
    <dbReference type="NCBI Taxonomy" id="278938"/>
    <lineage>
        <taxon>Eukaryota</taxon>
        <taxon>Fungi</taxon>
        <taxon>Dikarya</taxon>
        <taxon>Ascomycota</taxon>
        <taxon>Pezizomycotina</taxon>
        <taxon>Leotiomycetes</taxon>
        <taxon>Helotiales</taxon>
        <taxon>Sclerotiniaceae</taxon>
        <taxon>Botrytis</taxon>
    </lineage>
</organism>
<dbReference type="Proteomes" id="UP000297229">
    <property type="component" value="Unassembled WGS sequence"/>
</dbReference>
<protein>
    <submittedName>
        <fullName evidence="1">Uncharacterized protein</fullName>
    </submittedName>
</protein>
<dbReference type="EMBL" id="PQXM01000014">
    <property type="protein sequence ID" value="TGO80127.1"/>
    <property type="molecule type" value="Genomic_DNA"/>
</dbReference>
<dbReference type="AlphaFoldDB" id="A0A4Z1KFB3"/>
<keyword evidence="2" id="KW-1185">Reference proteome</keyword>
<gene>
    <name evidence="1" type="ORF">BELL_0014g00150</name>
</gene>
<name>A0A4Z1KFB3_9HELO</name>
<comment type="caution">
    <text evidence="1">The sequence shown here is derived from an EMBL/GenBank/DDBJ whole genome shotgun (WGS) entry which is preliminary data.</text>
</comment>
<reference evidence="1 2" key="1">
    <citation type="submission" date="2017-12" db="EMBL/GenBank/DDBJ databases">
        <title>Comparative genomics of Botrytis spp.</title>
        <authorList>
            <person name="Valero-Jimenez C.A."/>
            <person name="Tapia P."/>
            <person name="Veloso J."/>
            <person name="Silva-Moreno E."/>
            <person name="Staats M."/>
            <person name="Valdes J.H."/>
            <person name="Van Kan J.A.L."/>
        </authorList>
    </citation>
    <scope>NUCLEOTIDE SEQUENCE [LARGE SCALE GENOMIC DNA]</scope>
    <source>
        <strain evidence="1 2">Be9601</strain>
    </source>
</reference>
<evidence type="ECO:0000313" key="1">
    <source>
        <dbReference type="EMBL" id="TGO80127.1"/>
    </source>
</evidence>
<evidence type="ECO:0000313" key="2">
    <source>
        <dbReference type="Proteomes" id="UP000297229"/>
    </source>
</evidence>